<dbReference type="EMBL" id="FONY01000034">
    <property type="protein sequence ID" value="SFF43663.1"/>
    <property type="molecule type" value="Genomic_DNA"/>
</dbReference>
<keyword evidence="2" id="KW-1185">Reference proteome</keyword>
<dbReference type="Proteomes" id="UP000199513">
    <property type="component" value="Unassembled WGS sequence"/>
</dbReference>
<gene>
    <name evidence="1" type="ORF">SAMN04488541_103419</name>
</gene>
<protein>
    <submittedName>
        <fullName evidence="1">Uncharacterized protein</fullName>
    </submittedName>
</protein>
<accession>A0A1I2IPU3</accession>
<evidence type="ECO:0000313" key="1">
    <source>
        <dbReference type="EMBL" id="SFF43663.1"/>
    </source>
</evidence>
<organism evidence="1 2">
    <name type="scientific">Thermoflexibacter ruber</name>
    <dbReference type="NCBI Taxonomy" id="1003"/>
    <lineage>
        <taxon>Bacteria</taxon>
        <taxon>Pseudomonadati</taxon>
        <taxon>Bacteroidota</taxon>
        <taxon>Cytophagia</taxon>
        <taxon>Cytophagales</taxon>
        <taxon>Thermoflexibacteraceae</taxon>
        <taxon>Thermoflexibacter</taxon>
    </lineage>
</organism>
<dbReference type="AlphaFoldDB" id="A0A1I2IPU3"/>
<evidence type="ECO:0000313" key="2">
    <source>
        <dbReference type="Proteomes" id="UP000199513"/>
    </source>
</evidence>
<reference evidence="1 2" key="1">
    <citation type="submission" date="2016-10" db="EMBL/GenBank/DDBJ databases">
        <authorList>
            <person name="de Groot N.N."/>
        </authorList>
    </citation>
    <scope>NUCLEOTIDE SEQUENCE [LARGE SCALE GENOMIC DNA]</scope>
    <source>
        <strain>GEY</strain>
        <strain evidence="2">DSM 9560</strain>
    </source>
</reference>
<sequence length="29" mass="3349">QGQILEKRLAWWQGKEKQIDDVLVVGVVL</sequence>
<proteinExistence type="predicted"/>
<feature type="non-terminal residue" evidence="1">
    <location>
        <position position="1"/>
    </location>
</feature>
<name>A0A1I2IPU3_9BACT</name>